<evidence type="ECO:0000313" key="2">
    <source>
        <dbReference type="EMBL" id="KAB5589709.1"/>
    </source>
</evidence>
<accession>A0A5N5QDM3</accession>
<keyword evidence="3" id="KW-1185">Reference proteome</keyword>
<feature type="compositionally biased region" description="Acidic residues" evidence="1">
    <location>
        <begin position="273"/>
        <end position="283"/>
    </location>
</feature>
<dbReference type="Proteomes" id="UP000383932">
    <property type="component" value="Unassembled WGS sequence"/>
</dbReference>
<reference evidence="2 3" key="1">
    <citation type="journal article" date="2019" name="Fungal Biol. Biotechnol.">
        <title>Draft genome sequence of fastidious pathogen Ceratobasidium theobromae, which causes vascular-streak dieback in Theobroma cacao.</title>
        <authorList>
            <person name="Ali S.S."/>
            <person name="Asman A."/>
            <person name="Shao J."/>
            <person name="Firmansyah A.P."/>
            <person name="Susilo A.W."/>
            <person name="Rosmana A."/>
            <person name="McMahon P."/>
            <person name="Junaid M."/>
            <person name="Guest D."/>
            <person name="Kheng T.Y."/>
            <person name="Meinhardt L.W."/>
            <person name="Bailey B.A."/>
        </authorList>
    </citation>
    <scope>NUCLEOTIDE SEQUENCE [LARGE SCALE GENOMIC DNA]</scope>
    <source>
        <strain evidence="2 3">CT2</strain>
    </source>
</reference>
<dbReference type="InterPro" id="IPR046521">
    <property type="entry name" value="DUF6698"/>
</dbReference>
<dbReference type="EMBL" id="SSOP01000237">
    <property type="protein sequence ID" value="KAB5589709.1"/>
    <property type="molecule type" value="Genomic_DNA"/>
</dbReference>
<gene>
    <name evidence="2" type="ORF">CTheo_6846</name>
</gene>
<dbReference type="AlphaFoldDB" id="A0A5N5QDM3"/>
<dbReference type="OrthoDB" id="3160134at2759"/>
<dbReference type="Pfam" id="PF20414">
    <property type="entry name" value="DUF6698"/>
    <property type="match status" value="2"/>
</dbReference>
<protein>
    <submittedName>
        <fullName evidence="2">Uncharacterized protein</fullName>
    </submittedName>
</protein>
<feature type="region of interest" description="Disordered" evidence="1">
    <location>
        <begin position="273"/>
        <end position="292"/>
    </location>
</feature>
<evidence type="ECO:0000256" key="1">
    <source>
        <dbReference type="SAM" id="MobiDB-lite"/>
    </source>
</evidence>
<comment type="caution">
    <text evidence="2">The sequence shown here is derived from an EMBL/GenBank/DDBJ whole genome shotgun (WGS) entry which is preliminary data.</text>
</comment>
<organism evidence="2 3">
    <name type="scientific">Ceratobasidium theobromae</name>
    <dbReference type="NCBI Taxonomy" id="1582974"/>
    <lineage>
        <taxon>Eukaryota</taxon>
        <taxon>Fungi</taxon>
        <taxon>Dikarya</taxon>
        <taxon>Basidiomycota</taxon>
        <taxon>Agaricomycotina</taxon>
        <taxon>Agaricomycetes</taxon>
        <taxon>Cantharellales</taxon>
        <taxon>Ceratobasidiaceae</taxon>
        <taxon>Ceratobasidium</taxon>
    </lineage>
</organism>
<sequence length="292" mass="32618">MVSMFWTARAVLNAGDVIRRAKEDDSEQAIRDAASQAQKLNFALYDEFDMLVTEGKHFNRNVRDKVSHGLSVSTRAEVVGAKAEDNHKVKHAIVHLKKWEPSLIDEPKDKRGLTHPECAYLLSPITVDWDNEGWKGRQVIPVQGLLRSQLLVDVAEVVLRSPRSVISSARVRPGTVRRGRKGIGANYHLTQVRFALSSEDTFSDDDGGTFNYTDFYAQFCKFLETPKYRSCTKRLLEWWNKELFPDAIRGSDGGANANPPDGMLALLEAEFEEDNSETCDSEVGEGARAGGT</sequence>
<name>A0A5N5QDM3_9AGAM</name>
<proteinExistence type="predicted"/>
<evidence type="ECO:0000313" key="3">
    <source>
        <dbReference type="Proteomes" id="UP000383932"/>
    </source>
</evidence>